<dbReference type="EMBL" id="VJMJ01000079">
    <property type="protein sequence ID" value="KAF0738222.1"/>
    <property type="molecule type" value="Genomic_DNA"/>
</dbReference>
<accession>A0A6G0XDN6</accession>
<dbReference type="Pfam" id="PF04749">
    <property type="entry name" value="PLAC8"/>
    <property type="match status" value="1"/>
</dbReference>
<dbReference type="AlphaFoldDB" id="A0A6G0XDN6"/>
<evidence type="ECO:0000256" key="1">
    <source>
        <dbReference type="SAM" id="Phobius"/>
    </source>
</evidence>
<proteinExistence type="predicted"/>
<keyword evidence="3" id="KW-1185">Reference proteome</keyword>
<keyword evidence="1" id="KW-1133">Transmembrane helix</keyword>
<keyword evidence="1" id="KW-0472">Membrane</keyword>
<name>A0A6G0XDN6_9STRA</name>
<protein>
    <submittedName>
        <fullName evidence="2">Uncharacterized protein</fullName>
    </submittedName>
</protein>
<organism evidence="2 3">
    <name type="scientific">Aphanomyces euteiches</name>
    <dbReference type="NCBI Taxonomy" id="100861"/>
    <lineage>
        <taxon>Eukaryota</taxon>
        <taxon>Sar</taxon>
        <taxon>Stramenopiles</taxon>
        <taxon>Oomycota</taxon>
        <taxon>Saprolegniomycetes</taxon>
        <taxon>Saprolegniales</taxon>
        <taxon>Verrucalvaceae</taxon>
        <taxon>Aphanomyces</taxon>
    </lineage>
</organism>
<keyword evidence="1" id="KW-0812">Transmembrane</keyword>
<dbReference type="Proteomes" id="UP000481153">
    <property type="component" value="Unassembled WGS sequence"/>
</dbReference>
<evidence type="ECO:0000313" key="3">
    <source>
        <dbReference type="Proteomes" id="UP000481153"/>
    </source>
</evidence>
<feature type="transmembrane region" description="Helical" evidence="1">
    <location>
        <begin position="49"/>
        <end position="74"/>
    </location>
</feature>
<dbReference type="PANTHER" id="PTHR15907">
    <property type="entry name" value="DUF614 FAMILY PROTEIN-RELATED"/>
    <property type="match status" value="1"/>
</dbReference>
<dbReference type="VEuPathDB" id="FungiDB:AeMF1_002602"/>
<dbReference type="InterPro" id="IPR006461">
    <property type="entry name" value="PLAC_motif_containing"/>
</dbReference>
<evidence type="ECO:0000313" key="2">
    <source>
        <dbReference type="EMBL" id="KAF0738222.1"/>
    </source>
</evidence>
<feature type="transmembrane region" description="Helical" evidence="1">
    <location>
        <begin position="94"/>
        <end position="113"/>
    </location>
</feature>
<comment type="caution">
    <text evidence="2">The sequence shown here is derived from an EMBL/GenBank/DDBJ whole genome shotgun (WGS) entry which is preliminary data.</text>
</comment>
<gene>
    <name evidence="2" type="ORF">Ae201684_006197</name>
</gene>
<reference evidence="2 3" key="1">
    <citation type="submission" date="2019-07" db="EMBL/GenBank/DDBJ databases">
        <title>Genomics analysis of Aphanomyces spp. identifies a new class of oomycete effector associated with host adaptation.</title>
        <authorList>
            <person name="Gaulin E."/>
        </authorList>
    </citation>
    <scope>NUCLEOTIDE SEQUENCE [LARGE SCALE GENOMIC DNA]</scope>
    <source>
        <strain evidence="2 3">ATCC 201684</strain>
    </source>
</reference>
<dbReference type="NCBIfam" id="TIGR01571">
    <property type="entry name" value="A_thal_Cys_rich"/>
    <property type="match status" value="1"/>
</dbReference>
<sequence length="170" mass="19000">MRMESPLGRWKSGICDCFSSIVPNCCMACWCPCISLGQAMARVGPSGNVYLAAYALLYLFSMSLAVSTVSYNSFWYWDSDGNLVFYNHTKTGAWRVYFEPWPLLIGSILIMVARGTIRNRFKIPGNCCTDCICYCFCSCCVLAQMSSHVEAYTPGQCNFGSKDTLPSYHI</sequence>